<dbReference type="Proteomes" id="UP000218267">
    <property type="component" value="Chromosome"/>
</dbReference>
<dbReference type="Pfam" id="PF00085">
    <property type="entry name" value="Thioredoxin"/>
    <property type="match status" value="1"/>
</dbReference>
<feature type="domain" description="Rhodanese" evidence="6">
    <location>
        <begin position="37"/>
        <end position="127"/>
    </location>
</feature>
<keyword evidence="5" id="KW-0732">Signal</keyword>
<accession>A0A1Y1CR87</accession>
<dbReference type="PANTHER" id="PTHR45663">
    <property type="entry name" value="GEO12009P1"/>
    <property type="match status" value="1"/>
</dbReference>
<evidence type="ECO:0000256" key="2">
    <source>
        <dbReference type="ARBA" id="ARBA00022982"/>
    </source>
</evidence>
<dbReference type="OrthoDB" id="1450994at2"/>
<dbReference type="PROSITE" id="PS51257">
    <property type="entry name" value="PROKAR_LIPOPROTEIN"/>
    <property type="match status" value="1"/>
</dbReference>
<keyword evidence="4" id="KW-0676">Redox-active center</keyword>
<dbReference type="CDD" id="cd00158">
    <property type="entry name" value="RHOD"/>
    <property type="match status" value="1"/>
</dbReference>
<dbReference type="SUPFAM" id="SSF52821">
    <property type="entry name" value="Rhodanese/Cell cycle control phosphatase"/>
    <property type="match status" value="1"/>
</dbReference>
<dbReference type="SUPFAM" id="SSF52833">
    <property type="entry name" value="Thioredoxin-like"/>
    <property type="match status" value="1"/>
</dbReference>
<dbReference type="PANTHER" id="PTHR45663:SF11">
    <property type="entry name" value="GEO12009P1"/>
    <property type="match status" value="1"/>
</dbReference>
<dbReference type="InterPro" id="IPR001763">
    <property type="entry name" value="Rhodanese-like_dom"/>
</dbReference>
<proteinExistence type="predicted"/>
<evidence type="ECO:0000256" key="1">
    <source>
        <dbReference type="ARBA" id="ARBA00022448"/>
    </source>
</evidence>
<evidence type="ECO:0000256" key="3">
    <source>
        <dbReference type="ARBA" id="ARBA00023157"/>
    </source>
</evidence>
<evidence type="ECO:0000313" key="9">
    <source>
        <dbReference type="Proteomes" id="UP000218267"/>
    </source>
</evidence>
<dbReference type="PROSITE" id="PS51352">
    <property type="entry name" value="THIOREDOXIN_2"/>
    <property type="match status" value="1"/>
</dbReference>
<dbReference type="PROSITE" id="PS50206">
    <property type="entry name" value="RHODANESE_3"/>
    <property type="match status" value="1"/>
</dbReference>
<dbReference type="KEGG" id="mbas:ALGA_3463"/>
<reference evidence="8 9" key="1">
    <citation type="journal article" date="2018" name="Mar. Genomics">
        <title>Complete genome sequence of Marinifilaceae bacterium strain SPP2, isolated from the Antarctic marine sediment.</title>
        <authorList>
            <person name="Watanabe M."/>
            <person name="Kojima H."/>
            <person name="Fukui M."/>
        </authorList>
    </citation>
    <scope>NUCLEOTIDE SEQUENCE [LARGE SCALE GENOMIC DNA]</scope>
    <source>
        <strain evidence="8 9">SPP2</strain>
    </source>
</reference>
<dbReference type="GO" id="GO:0005829">
    <property type="term" value="C:cytosol"/>
    <property type="evidence" value="ECO:0007669"/>
    <property type="project" value="TreeGrafter"/>
</dbReference>
<keyword evidence="9" id="KW-1185">Reference proteome</keyword>
<dbReference type="SMART" id="SM00450">
    <property type="entry name" value="RHOD"/>
    <property type="match status" value="1"/>
</dbReference>
<dbReference type="AlphaFoldDB" id="A0A1Y1CR87"/>
<evidence type="ECO:0008006" key="10">
    <source>
        <dbReference type="Google" id="ProtNLM"/>
    </source>
</evidence>
<keyword evidence="1" id="KW-0813">Transport</keyword>
<dbReference type="Pfam" id="PF00581">
    <property type="entry name" value="Rhodanese"/>
    <property type="match status" value="1"/>
</dbReference>
<dbReference type="InterPro" id="IPR036873">
    <property type="entry name" value="Rhodanese-like_dom_sf"/>
</dbReference>
<dbReference type="CDD" id="cd02947">
    <property type="entry name" value="TRX_family"/>
    <property type="match status" value="1"/>
</dbReference>
<dbReference type="GO" id="GO:0015035">
    <property type="term" value="F:protein-disulfide reductase activity"/>
    <property type="evidence" value="ECO:0007669"/>
    <property type="project" value="TreeGrafter"/>
</dbReference>
<dbReference type="InterPro" id="IPR013766">
    <property type="entry name" value="Thioredoxin_domain"/>
</dbReference>
<dbReference type="RefSeq" id="WP_096431448.1">
    <property type="nucleotide sequence ID" value="NZ_AP018042.1"/>
</dbReference>
<evidence type="ECO:0000313" key="8">
    <source>
        <dbReference type="EMBL" id="BAX81761.1"/>
    </source>
</evidence>
<dbReference type="Gene3D" id="3.40.250.10">
    <property type="entry name" value="Rhodanese-like domain"/>
    <property type="match status" value="1"/>
</dbReference>
<protein>
    <recommendedName>
        <fullName evidence="10">Thioredoxin</fullName>
    </recommendedName>
</protein>
<feature type="domain" description="Thioredoxin" evidence="7">
    <location>
        <begin position="120"/>
        <end position="239"/>
    </location>
</feature>
<feature type="chain" id="PRO_5013141268" description="Thioredoxin" evidence="5">
    <location>
        <begin position="20"/>
        <end position="249"/>
    </location>
</feature>
<name>A0A1Y1CR87_9BACT</name>
<evidence type="ECO:0000256" key="4">
    <source>
        <dbReference type="ARBA" id="ARBA00023284"/>
    </source>
</evidence>
<dbReference type="InterPro" id="IPR036249">
    <property type="entry name" value="Thioredoxin-like_sf"/>
</dbReference>
<evidence type="ECO:0000256" key="5">
    <source>
        <dbReference type="SAM" id="SignalP"/>
    </source>
</evidence>
<reference evidence="9" key="2">
    <citation type="journal article" date="2020" name="Antonie Van Leeuwenhoek">
        <title>Labilibaculum antarcticum sp. nov., a novel facultative anaerobic, psychrotorelant bacterium isolated from marine sediment of Antarctica.</title>
        <authorList>
            <person name="Watanabe M."/>
            <person name="Kojima H."/>
            <person name="Fukui M."/>
        </authorList>
    </citation>
    <scope>NUCLEOTIDE SEQUENCE [LARGE SCALE GENOMIC DNA]</scope>
    <source>
        <strain evidence="9">SPP2</strain>
    </source>
</reference>
<keyword evidence="3" id="KW-1015">Disulfide bond</keyword>
<feature type="signal peptide" evidence="5">
    <location>
        <begin position="1"/>
        <end position="19"/>
    </location>
</feature>
<dbReference type="PROSITE" id="PS00194">
    <property type="entry name" value="THIOREDOXIN_1"/>
    <property type="match status" value="1"/>
</dbReference>
<organism evidence="8 9">
    <name type="scientific">Labilibaculum antarcticum</name>
    <dbReference type="NCBI Taxonomy" id="1717717"/>
    <lineage>
        <taxon>Bacteria</taxon>
        <taxon>Pseudomonadati</taxon>
        <taxon>Bacteroidota</taxon>
        <taxon>Bacteroidia</taxon>
        <taxon>Marinilabiliales</taxon>
        <taxon>Marinifilaceae</taxon>
        <taxon>Labilibaculum</taxon>
    </lineage>
</organism>
<evidence type="ECO:0000259" key="7">
    <source>
        <dbReference type="PROSITE" id="PS51352"/>
    </source>
</evidence>
<dbReference type="InterPro" id="IPR017937">
    <property type="entry name" value="Thioredoxin_CS"/>
</dbReference>
<dbReference type="EMBL" id="AP018042">
    <property type="protein sequence ID" value="BAX81761.1"/>
    <property type="molecule type" value="Genomic_DNA"/>
</dbReference>
<dbReference type="Gene3D" id="3.40.30.10">
    <property type="entry name" value="Glutaredoxin"/>
    <property type="match status" value="1"/>
</dbReference>
<evidence type="ECO:0000259" key="6">
    <source>
        <dbReference type="PROSITE" id="PS50206"/>
    </source>
</evidence>
<dbReference type="GO" id="GO:0045454">
    <property type="term" value="P:cell redox homeostasis"/>
    <property type="evidence" value="ECO:0007669"/>
    <property type="project" value="TreeGrafter"/>
</dbReference>
<gene>
    <name evidence="8" type="ORF">ALGA_3463</name>
</gene>
<sequence>MKRILSLVFPCFLFLTACGQNQTIKEVNSTEFEKLIKDSSGTLLDVRTLGEFKNGHIKDAGQLNYYALGFRKKLLLLPKNQAIYLYCNTGYRSQKAAEILAENGYKNIYNLEHGIMEWNLKNLPVLVDLDAKPDTENKMEVDEFTALINSEQLVFADFYAPWCAPCRKMMPMIDSLKTEYKDKITIVKINSDASKKLMKELTVVSVPYLVLYRKGKIIFTHNGSIGKNELVSLFEENRMKYTQVQGDEK</sequence>
<keyword evidence="2" id="KW-0249">Electron transport</keyword>